<dbReference type="InterPro" id="IPR005538">
    <property type="entry name" value="LrgA/CidA"/>
</dbReference>
<feature type="transmembrane region" description="Helical" evidence="6">
    <location>
        <begin position="64"/>
        <end position="83"/>
    </location>
</feature>
<feature type="transmembrane region" description="Helical" evidence="6">
    <location>
        <begin position="5"/>
        <end position="25"/>
    </location>
</feature>
<evidence type="ECO:0000313" key="7">
    <source>
        <dbReference type="EMBL" id="SON48717.1"/>
    </source>
</evidence>
<dbReference type="OrthoDB" id="385012at2"/>
<keyword evidence="2" id="KW-1003">Cell membrane</keyword>
<sequence length="120" mass="12934">MFKRLLGYVVSFAVIMACLLAGLTIQSALGTSIPGSIFGMLLLFALLVFGIVPVEWVKPTSQLFIRYMILLFVPISVGLMDHYEMLAENALPILASAVGGTAIVLVLLGLTLEHILKGEK</sequence>
<protein>
    <submittedName>
        <fullName evidence="7">Uncharacterized protein</fullName>
    </submittedName>
</protein>
<evidence type="ECO:0000256" key="4">
    <source>
        <dbReference type="ARBA" id="ARBA00022989"/>
    </source>
</evidence>
<evidence type="ECO:0000256" key="5">
    <source>
        <dbReference type="ARBA" id="ARBA00023136"/>
    </source>
</evidence>
<dbReference type="AlphaFoldDB" id="A0A2N8ZA02"/>
<keyword evidence="4 6" id="KW-1133">Transmembrane helix</keyword>
<evidence type="ECO:0000256" key="1">
    <source>
        <dbReference type="ARBA" id="ARBA00004651"/>
    </source>
</evidence>
<evidence type="ECO:0000256" key="3">
    <source>
        <dbReference type="ARBA" id="ARBA00022692"/>
    </source>
</evidence>
<dbReference type="PANTHER" id="PTHR33931:SF5">
    <property type="entry name" value="UPF0299 MEMBRANE PROTEIN YOHJ"/>
    <property type="match status" value="1"/>
</dbReference>
<keyword evidence="8" id="KW-1185">Reference proteome</keyword>
<gene>
    <name evidence="7" type="primary">yohJ</name>
    <name evidence="7" type="ORF">VTAP4600_A0738</name>
</gene>
<accession>A0A2N8ZA02</accession>
<feature type="transmembrane region" description="Helical" evidence="6">
    <location>
        <begin position="37"/>
        <end position="57"/>
    </location>
</feature>
<evidence type="ECO:0000313" key="8">
    <source>
        <dbReference type="Proteomes" id="UP000235828"/>
    </source>
</evidence>
<evidence type="ECO:0000256" key="2">
    <source>
        <dbReference type="ARBA" id="ARBA00022475"/>
    </source>
</evidence>
<dbReference type="EMBL" id="LT960611">
    <property type="protein sequence ID" value="SON48717.1"/>
    <property type="molecule type" value="Genomic_DNA"/>
</dbReference>
<dbReference type="Proteomes" id="UP000235828">
    <property type="component" value="Chromosome A"/>
</dbReference>
<proteinExistence type="predicted"/>
<keyword evidence="3 6" id="KW-0812">Transmembrane</keyword>
<feature type="transmembrane region" description="Helical" evidence="6">
    <location>
        <begin position="89"/>
        <end position="112"/>
    </location>
</feature>
<dbReference type="PROSITE" id="PS51257">
    <property type="entry name" value="PROKAR_LIPOPROTEIN"/>
    <property type="match status" value="1"/>
</dbReference>
<keyword evidence="5 6" id="KW-0472">Membrane</keyword>
<dbReference type="KEGG" id="vta:A0738"/>
<dbReference type="PANTHER" id="PTHR33931">
    <property type="entry name" value="HOLIN-LIKE PROTEIN CIDA-RELATED"/>
    <property type="match status" value="1"/>
</dbReference>
<reference evidence="7 8" key="1">
    <citation type="submission" date="2017-10" db="EMBL/GenBank/DDBJ databases">
        <authorList>
            <person name="Banno H."/>
            <person name="Chua N.-H."/>
        </authorList>
    </citation>
    <scope>NUCLEOTIDE SEQUENCE [LARGE SCALE GENOMIC DNA]</scope>
    <source>
        <strain evidence="7">Vibrio tapetis CECT4600</strain>
    </source>
</reference>
<dbReference type="RefSeq" id="WP_102521516.1">
    <property type="nucleotide sequence ID" value="NZ_LT960611.1"/>
</dbReference>
<name>A0A2N8ZA02_9VIBR</name>
<dbReference type="Pfam" id="PF03788">
    <property type="entry name" value="LrgA"/>
    <property type="match status" value="1"/>
</dbReference>
<organism evidence="7 8">
    <name type="scientific">Vibrio tapetis subsp. tapetis</name>
    <dbReference type="NCBI Taxonomy" id="1671868"/>
    <lineage>
        <taxon>Bacteria</taxon>
        <taxon>Pseudomonadati</taxon>
        <taxon>Pseudomonadota</taxon>
        <taxon>Gammaproteobacteria</taxon>
        <taxon>Vibrionales</taxon>
        <taxon>Vibrionaceae</taxon>
        <taxon>Vibrio</taxon>
    </lineage>
</organism>
<evidence type="ECO:0000256" key="6">
    <source>
        <dbReference type="SAM" id="Phobius"/>
    </source>
</evidence>
<comment type="subcellular location">
    <subcellularLocation>
        <location evidence="1">Cell membrane</location>
        <topology evidence="1">Multi-pass membrane protein</topology>
    </subcellularLocation>
</comment>
<dbReference type="GO" id="GO:0005886">
    <property type="term" value="C:plasma membrane"/>
    <property type="evidence" value="ECO:0007669"/>
    <property type="project" value="UniProtKB-SubCell"/>
</dbReference>